<feature type="region of interest" description="Disordered" evidence="1">
    <location>
        <begin position="667"/>
        <end position="687"/>
    </location>
</feature>
<feature type="compositionally biased region" description="Polar residues" evidence="1">
    <location>
        <begin position="167"/>
        <end position="176"/>
    </location>
</feature>
<feature type="region of interest" description="Disordered" evidence="1">
    <location>
        <begin position="1"/>
        <end position="24"/>
    </location>
</feature>
<feature type="compositionally biased region" description="Basic and acidic residues" evidence="1">
    <location>
        <begin position="198"/>
        <end position="208"/>
    </location>
</feature>
<gene>
    <name evidence="2" type="ORF">GSI_03089</name>
</gene>
<evidence type="ECO:0000313" key="2">
    <source>
        <dbReference type="EMBL" id="PIL34314.1"/>
    </source>
</evidence>
<feature type="compositionally biased region" description="Polar residues" evidence="1">
    <location>
        <begin position="450"/>
        <end position="461"/>
    </location>
</feature>
<feature type="compositionally biased region" description="Low complexity" evidence="1">
    <location>
        <begin position="73"/>
        <end position="93"/>
    </location>
</feature>
<feature type="region of interest" description="Disordered" evidence="1">
    <location>
        <begin position="73"/>
        <end position="627"/>
    </location>
</feature>
<feature type="compositionally biased region" description="Polar residues" evidence="1">
    <location>
        <begin position="598"/>
        <end position="615"/>
    </location>
</feature>
<evidence type="ECO:0000313" key="3">
    <source>
        <dbReference type="Proteomes" id="UP000230002"/>
    </source>
</evidence>
<feature type="region of interest" description="Disordered" evidence="1">
    <location>
        <begin position="710"/>
        <end position="815"/>
    </location>
</feature>
<feature type="compositionally biased region" description="Basic residues" evidence="1">
    <location>
        <begin position="313"/>
        <end position="326"/>
    </location>
</feature>
<proteinExistence type="predicted"/>
<dbReference type="OrthoDB" id="2690066at2759"/>
<feature type="compositionally biased region" description="Polar residues" evidence="1">
    <location>
        <begin position="278"/>
        <end position="298"/>
    </location>
</feature>
<feature type="compositionally biased region" description="Pro residues" evidence="1">
    <location>
        <begin position="580"/>
        <end position="593"/>
    </location>
</feature>
<sequence>MNSTSPAPKARPQRAPDPTADRSSVLRASILESALELGIGSNRTVANWIFNTVEEGDEEDNTGIVSPSLTYASTATSASEESNLSVGRAQQQQQPPPQAQPGAGIVIQVNGQPDGKDTLRLNLDTPPLQYSQRNGLSPAYLTPDGTQRTLQFDLRASPEPSRAISPAPSSQTSGTKNKLRKPRPDGYESDGGYMSEGGKGKKEKEKKEKKSKKKGKDKDGIGGGEGGGVTDYESDGGYLSEAGAKRKKSKKEKKEKEKGKSKAKLAESPATDYETDKGYTSSFTRSLSRKQSSITSPVSGDESDGGYLSESSKKRRFFRINSKSRKKQDSLDSVQEQPPPVPALPAVQLPIHEKFSRATSPLPRDGSIEARPSVETVTSADTITSADTTTSMDTSLTLDTTSTTVESDEKRESPSSTEGGLTRAFADAESVRSPSIDLLSAFRRPAGDSRPSSPLSPSKFNPFTHGLRPTSPLSPKSSAVPALSPSKSIRARPKISAPNTTTLAPKHIPVPLTLTPPTPTTFRYPSNQIPPSPDGDYVLVTPNPYTTFSAEPSSPNGGPAAAPPPSPKLQRPKVLAYYDLPPPSPPPRGPLPDVPQDISRSTSPSWSVAESSRLSRSAPADTNDPRNIHQQRDVPIALPPHHPHTAAHPLSREITGAGIHDVPTIAQPVPPTQRGRVSPFPTAPLLPREQTTPLMRKTSTKTREAVNRALNHNTPASASPYVEGHGHWMSHDQVHGPTSAQLYPAQGSNWPSGRHVRFAPPRSVSAMDTRRPDGDGSSSDDGRSWLVYDDDENGAASDQSLSAPATRPASAEPASPDVNAILAGFRAQRDAELSARKDLSQRRATQADTLAGIIAGYERETMYLDVEEGGADRASVWSEANSRHSFLDSEKSAAIREKFVKRVEAMYGKETVPPMPRLDSGLSSRSG</sequence>
<keyword evidence="3" id="KW-1185">Reference proteome</keyword>
<name>A0A2G8SKM3_9APHY</name>
<protein>
    <submittedName>
        <fullName evidence="2">Uncharacterized protein</fullName>
    </submittedName>
</protein>
<feature type="compositionally biased region" description="Low complexity" evidence="1">
    <location>
        <begin position="376"/>
        <end position="405"/>
    </location>
</feature>
<organism evidence="2 3">
    <name type="scientific">Ganoderma sinense ZZ0214-1</name>
    <dbReference type="NCBI Taxonomy" id="1077348"/>
    <lineage>
        <taxon>Eukaryota</taxon>
        <taxon>Fungi</taxon>
        <taxon>Dikarya</taxon>
        <taxon>Basidiomycota</taxon>
        <taxon>Agaricomycotina</taxon>
        <taxon>Agaricomycetes</taxon>
        <taxon>Polyporales</taxon>
        <taxon>Polyporaceae</taxon>
        <taxon>Ganoderma</taxon>
    </lineage>
</organism>
<dbReference type="AlphaFoldDB" id="A0A2G8SKM3"/>
<feature type="compositionally biased region" description="Polar residues" evidence="1">
    <location>
        <begin position="736"/>
        <end position="751"/>
    </location>
</feature>
<reference evidence="2 3" key="1">
    <citation type="journal article" date="2015" name="Sci. Rep.">
        <title>Chromosome-level genome map provides insights into diverse defense mechanisms in the medicinal fungus Ganoderma sinense.</title>
        <authorList>
            <person name="Zhu Y."/>
            <person name="Xu J."/>
            <person name="Sun C."/>
            <person name="Zhou S."/>
            <person name="Xu H."/>
            <person name="Nelson D.R."/>
            <person name="Qian J."/>
            <person name="Song J."/>
            <person name="Luo H."/>
            <person name="Xiang L."/>
            <person name="Li Y."/>
            <person name="Xu Z."/>
            <person name="Ji A."/>
            <person name="Wang L."/>
            <person name="Lu S."/>
            <person name="Hayward A."/>
            <person name="Sun W."/>
            <person name="Li X."/>
            <person name="Schwartz D.C."/>
            <person name="Wang Y."/>
            <person name="Chen S."/>
        </authorList>
    </citation>
    <scope>NUCLEOTIDE SEQUENCE [LARGE SCALE GENOMIC DNA]</scope>
    <source>
        <strain evidence="2 3">ZZ0214-1</strain>
    </source>
</reference>
<accession>A0A2G8SKM3</accession>
<dbReference type="STRING" id="1077348.A0A2G8SKM3"/>
<dbReference type="EMBL" id="AYKW01000005">
    <property type="protein sequence ID" value="PIL34314.1"/>
    <property type="molecule type" value="Genomic_DNA"/>
</dbReference>
<evidence type="ECO:0000256" key="1">
    <source>
        <dbReference type="SAM" id="MobiDB-lite"/>
    </source>
</evidence>
<comment type="caution">
    <text evidence="2">The sequence shown here is derived from an EMBL/GenBank/DDBJ whole genome shotgun (WGS) entry which is preliminary data.</text>
</comment>
<feature type="compositionally biased region" description="Low complexity" evidence="1">
    <location>
        <begin position="549"/>
        <end position="560"/>
    </location>
</feature>
<feature type="compositionally biased region" description="Basic and acidic residues" evidence="1">
    <location>
        <begin position="724"/>
        <end position="734"/>
    </location>
</feature>
<dbReference type="Proteomes" id="UP000230002">
    <property type="component" value="Unassembled WGS sequence"/>
</dbReference>